<evidence type="ECO:0000256" key="1">
    <source>
        <dbReference type="ARBA" id="ARBA00022553"/>
    </source>
</evidence>
<dbReference type="EMBL" id="QZVS01000089">
    <property type="protein sequence ID" value="RJT87545.1"/>
    <property type="molecule type" value="Genomic_DNA"/>
</dbReference>
<protein>
    <submittedName>
        <fullName evidence="4">FHA domain-containing protein</fullName>
    </submittedName>
</protein>
<dbReference type="CDD" id="cd00060">
    <property type="entry name" value="FHA"/>
    <property type="match status" value="1"/>
</dbReference>
<dbReference type="PROSITE" id="PS50006">
    <property type="entry name" value="FHA_DOMAIN"/>
    <property type="match status" value="1"/>
</dbReference>
<feature type="compositionally biased region" description="Basic and acidic residues" evidence="2">
    <location>
        <begin position="224"/>
        <end position="234"/>
    </location>
</feature>
<organism evidence="4 5">
    <name type="scientific">Cryobacterium melibiosiphilum</name>
    <dbReference type="NCBI Taxonomy" id="995039"/>
    <lineage>
        <taxon>Bacteria</taxon>
        <taxon>Bacillati</taxon>
        <taxon>Actinomycetota</taxon>
        <taxon>Actinomycetes</taxon>
        <taxon>Micrococcales</taxon>
        <taxon>Microbacteriaceae</taxon>
        <taxon>Cryobacterium</taxon>
    </lineage>
</organism>
<dbReference type="RefSeq" id="WP_119975419.1">
    <property type="nucleotide sequence ID" value="NZ_JBHSQA010000003.1"/>
</dbReference>
<name>A0A3A5MEJ0_9MICO</name>
<evidence type="ECO:0000259" key="3">
    <source>
        <dbReference type="PROSITE" id="PS50006"/>
    </source>
</evidence>
<dbReference type="SUPFAM" id="SSF49879">
    <property type="entry name" value="SMAD/FHA domain"/>
    <property type="match status" value="1"/>
</dbReference>
<evidence type="ECO:0000313" key="5">
    <source>
        <dbReference type="Proteomes" id="UP000272015"/>
    </source>
</evidence>
<comment type="caution">
    <text evidence="4">The sequence shown here is derived from an EMBL/GenBank/DDBJ whole genome shotgun (WGS) entry which is preliminary data.</text>
</comment>
<dbReference type="Proteomes" id="UP000272015">
    <property type="component" value="Unassembled WGS sequence"/>
</dbReference>
<sequence>MPLGRVAVVTSPGAPAAWVFVVGHRFLAAVPSGTAGSIIERLTDRVLDDVIDLESIVAVLPMTGPEAVPSFLLVVRRDATDADGVPASAVVRGTAVADVFSIGGSRRFSDRGIRPWLLADFRAVTGLVIGSIDAPVLAAGGLGAGQRVAAGAFSGNALFWSIIEAAADDPILDTHGRRDDRQLDDEAVRTSEKVAAPEFDTVIRAPRALADGDTVLRAPADQWRGSERPEHQPMDADTVIRPPHPTRHGRAAADAPGQPEKPPAETGSARALAQPQVIAAVAGVARSSFQLTPGEPYRLDRAYVLGRNPRLPRIVVGEPPTLLTVQSGTSAVSSTHLEIRQEGDSIVITDLGSTNGTVVRPLRGRTRRLRSGQSLAVTPGTMVDIGDGNIVEILR</sequence>
<dbReference type="InterPro" id="IPR000253">
    <property type="entry name" value="FHA_dom"/>
</dbReference>
<gene>
    <name evidence="4" type="ORF">D6T64_14690</name>
</gene>
<evidence type="ECO:0000313" key="4">
    <source>
        <dbReference type="EMBL" id="RJT87545.1"/>
    </source>
</evidence>
<feature type="region of interest" description="Disordered" evidence="2">
    <location>
        <begin position="218"/>
        <end position="270"/>
    </location>
</feature>
<dbReference type="OrthoDB" id="5485098at2"/>
<reference evidence="4 5" key="1">
    <citation type="submission" date="2018-09" db="EMBL/GenBank/DDBJ databases">
        <title>Novel species of Cryobacterium.</title>
        <authorList>
            <person name="Liu Q."/>
            <person name="Xin Y.-H."/>
        </authorList>
    </citation>
    <scope>NUCLEOTIDE SEQUENCE [LARGE SCALE GENOMIC DNA]</scope>
    <source>
        <strain evidence="4 5">Hh39</strain>
    </source>
</reference>
<dbReference type="AlphaFoldDB" id="A0A3A5MEJ0"/>
<dbReference type="InterPro" id="IPR008984">
    <property type="entry name" value="SMAD_FHA_dom_sf"/>
</dbReference>
<proteinExistence type="predicted"/>
<accession>A0A3A5MEJ0</accession>
<keyword evidence="5" id="KW-1185">Reference proteome</keyword>
<dbReference type="SMART" id="SM00240">
    <property type="entry name" value="FHA"/>
    <property type="match status" value="1"/>
</dbReference>
<dbReference type="Gene3D" id="2.60.200.20">
    <property type="match status" value="1"/>
</dbReference>
<evidence type="ECO:0000256" key="2">
    <source>
        <dbReference type="SAM" id="MobiDB-lite"/>
    </source>
</evidence>
<feature type="domain" description="FHA" evidence="3">
    <location>
        <begin position="303"/>
        <end position="364"/>
    </location>
</feature>
<keyword evidence="1" id="KW-0597">Phosphoprotein</keyword>
<dbReference type="Pfam" id="PF00498">
    <property type="entry name" value="FHA"/>
    <property type="match status" value="1"/>
</dbReference>